<keyword evidence="4" id="KW-0732">Signal</keyword>
<evidence type="ECO:0000256" key="1">
    <source>
        <dbReference type="ARBA" id="ARBA00008875"/>
    </source>
</evidence>
<comment type="caution">
    <text evidence="6">The sequence shown here is derived from an EMBL/GenBank/DDBJ whole genome shotgun (WGS) entry which is preliminary data.</text>
</comment>
<feature type="signal peptide" evidence="4">
    <location>
        <begin position="1"/>
        <end position="25"/>
    </location>
</feature>
<dbReference type="RefSeq" id="WP_345434503.1">
    <property type="nucleotide sequence ID" value="NZ_BAABHK010000009.1"/>
</dbReference>
<dbReference type="Proteomes" id="UP001501442">
    <property type="component" value="Unassembled WGS sequence"/>
</dbReference>
<dbReference type="Pfam" id="PF01229">
    <property type="entry name" value="Glyco_hydro_39"/>
    <property type="match status" value="1"/>
</dbReference>
<dbReference type="InterPro" id="IPR013780">
    <property type="entry name" value="Glyco_hydro_b"/>
</dbReference>
<evidence type="ECO:0000256" key="2">
    <source>
        <dbReference type="ARBA" id="ARBA00022801"/>
    </source>
</evidence>
<dbReference type="SUPFAM" id="SSF51445">
    <property type="entry name" value="(Trans)glycosidases"/>
    <property type="match status" value="1"/>
</dbReference>
<feature type="chain" id="PRO_5045516490" description="Glycosyl hydrolases family 39 N-terminal catalytic domain-containing protein" evidence="4">
    <location>
        <begin position="26"/>
        <end position="457"/>
    </location>
</feature>
<proteinExistence type="inferred from homology"/>
<dbReference type="EMBL" id="BAABHK010000009">
    <property type="protein sequence ID" value="GAA4631369.1"/>
    <property type="molecule type" value="Genomic_DNA"/>
</dbReference>
<comment type="similarity">
    <text evidence="1">Belongs to the glycosyl hydrolase 39 family.</text>
</comment>
<accession>A0ABP8UGF9</accession>
<keyword evidence="2" id="KW-0378">Hydrolase</keyword>
<dbReference type="PANTHER" id="PTHR12631">
    <property type="entry name" value="ALPHA-L-IDURONIDASE"/>
    <property type="match status" value="1"/>
</dbReference>
<protein>
    <recommendedName>
        <fullName evidence="5">Glycosyl hydrolases family 39 N-terminal catalytic domain-containing protein</fullName>
    </recommendedName>
</protein>
<dbReference type="InterPro" id="IPR049166">
    <property type="entry name" value="GH39_cat"/>
</dbReference>
<evidence type="ECO:0000256" key="4">
    <source>
        <dbReference type="SAM" id="SignalP"/>
    </source>
</evidence>
<dbReference type="Gene3D" id="3.20.20.80">
    <property type="entry name" value="Glycosidases"/>
    <property type="match status" value="1"/>
</dbReference>
<sequence length="457" mass="47463">MRTLKALLSTATVATALLSAAPAGAATANVTVAFGTTVRSVPPETFGIDISGYGYGNYITNDATQQAMLGGGRYGLARMQLVYSVPGDTTSKIVAGGDGADRGPTGDQWVSAIKNLGSAPVVIAPLDPVDAAGLVRHFNTGTAPNRVTRWILGNEPDGAQMDAADYSAKFNAAYDAMKAVDPTIKVGGPATAYPNWDFLQTFLTGSGSRADFVDFHKYGMGGDTFLCDDRLLADTLEWENDVTRLRGMIQATVPSRASSIGIEVGEMNSDWSVHTAPSSCGNVGTEPVQYRNAAIWWAASAFGHVVDAGGTGLAYADKNGDLGLLYDRANADRPSYAQNGAGLDERMPIYSGLGFFTGQQGTSLQHFGTSLVSSSTTLPDVEVYASANPKVIVVVNKGTTSRQAVIGVDSGTTATAFQKDGSTVSYATPTSLGSLPVQSGQISLTLPGPSVTQLVVG</sequence>
<dbReference type="PANTHER" id="PTHR12631:SF10">
    <property type="entry name" value="BETA-XYLOSIDASE-LIKE PROTEIN-RELATED"/>
    <property type="match status" value="1"/>
</dbReference>
<name>A0ABP8UGF9_9ACTN</name>
<keyword evidence="3" id="KW-0326">Glycosidase</keyword>
<dbReference type="InterPro" id="IPR017853">
    <property type="entry name" value="GH"/>
</dbReference>
<dbReference type="InterPro" id="IPR051923">
    <property type="entry name" value="Glycosyl_Hydrolase_39"/>
</dbReference>
<organism evidence="6 7">
    <name type="scientific">Actinoallomurus vinaceus</name>
    <dbReference type="NCBI Taxonomy" id="1080074"/>
    <lineage>
        <taxon>Bacteria</taxon>
        <taxon>Bacillati</taxon>
        <taxon>Actinomycetota</taxon>
        <taxon>Actinomycetes</taxon>
        <taxon>Streptosporangiales</taxon>
        <taxon>Thermomonosporaceae</taxon>
        <taxon>Actinoallomurus</taxon>
    </lineage>
</organism>
<dbReference type="Gene3D" id="2.60.40.1180">
    <property type="entry name" value="Golgi alpha-mannosidase II"/>
    <property type="match status" value="1"/>
</dbReference>
<keyword evidence="7" id="KW-1185">Reference proteome</keyword>
<gene>
    <name evidence="6" type="ORF">GCM10023196_060550</name>
</gene>
<evidence type="ECO:0000256" key="3">
    <source>
        <dbReference type="ARBA" id="ARBA00023295"/>
    </source>
</evidence>
<evidence type="ECO:0000259" key="5">
    <source>
        <dbReference type="Pfam" id="PF01229"/>
    </source>
</evidence>
<reference evidence="7" key="1">
    <citation type="journal article" date="2019" name="Int. J. Syst. Evol. Microbiol.">
        <title>The Global Catalogue of Microorganisms (GCM) 10K type strain sequencing project: providing services to taxonomists for standard genome sequencing and annotation.</title>
        <authorList>
            <consortium name="The Broad Institute Genomics Platform"/>
            <consortium name="The Broad Institute Genome Sequencing Center for Infectious Disease"/>
            <person name="Wu L."/>
            <person name="Ma J."/>
        </authorList>
    </citation>
    <scope>NUCLEOTIDE SEQUENCE [LARGE SCALE GENOMIC DNA]</scope>
    <source>
        <strain evidence="7">JCM 17939</strain>
    </source>
</reference>
<feature type="domain" description="Glycosyl hydrolases family 39 N-terminal catalytic" evidence="5">
    <location>
        <begin position="134"/>
        <end position="272"/>
    </location>
</feature>
<evidence type="ECO:0000313" key="6">
    <source>
        <dbReference type="EMBL" id="GAA4631369.1"/>
    </source>
</evidence>
<evidence type="ECO:0000313" key="7">
    <source>
        <dbReference type="Proteomes" id="UP001501442"/>
    </source>
</evidence>